<organism evidence="2">
    <name type="scientific">Auxenochlorella protothecoides</name>
    <name type="common">Green microalga</name>
    <name type="synonym">Chlorella protothecoides</name>
    <dbReference type="NCBI Taxonomy" id="3075"/>
    <lineage>
        <taxon>Eukaryota</taxon>
        <taxon>Viridiplantae</taxon>
        <taxon>Chlorophyta</taxon>
        <taxon>core chlorophytes</taxon>
        <taxon>Trebouxiophyceae</taxon>
        <taxon>Chlorellales</taxon>
        <taxon>Chlorellaceae</taxon>
        <taxon>Auxenochlorella</taxon>
    </lineage>
</organism>
<sequence>LNGPPIFKIYGGRVGMGQVDPSVKLLLDAYPAVLTLKDDGRVECILNGHTMPGRPDVVKAFVEGKKFQKLISKHKVERTLKQYEPFLTPSINFPGKLYCALTNHLIEADVDAVKVHLRGKRFTRAKDLFQADKLELFEEPDFAASPPESDEDVAGSGSEAEGKASSDVDSDGGGSASSSGLPHDMDIVLGESEEEGGAPQGKGDTLVEDVSVETGTISRKRRKSGAVQQKPGRRRVAVT</sequence>
<dbReference type="EMBL" id="GDKF01006530">
    <property type="protein sequence ID" value="JAT72092.1"/>
    <property type="molecule type" value="Transcribed_RNA"/>
</dbReference>
<evidence type="ECO:0000256" key="1">
    <source>
        <dbReference type="SAM" id="MobiDB-lite"/>
    </source>
</evidence>
<accession>A0A1D1ZYS3</accession>
<evidence type="ECO:0008006" key="3">
    <source>
        <dbReference type="Google" id="ProtNLM"/>
    </source>
</evidence>
<dbReference type="AlphaFoldDB" id="A0A1D1ZYS3"/>
<dbReference type="PANTHER" id="PTHR34348">
    <property type="entry name" value="SURFEIT LOCUS PROTEIN 2"/>
    <property type="match status" value="1"/>
</dbReference>
<gene>
    <name evidence="2" type="ORF">g.9605</name>
</gene>
<name>A0A1D1ZYS3_AUXPR</name>
<proteinExistence type="predicted"/>
<protein>
    <recommendedName>
        <fullName evidence="3">Surfeit locus protein 2</fullName>
    </recommendedName>
</protein>
<evidence type="ECO:0000313" key="2">
    <source>
        <dbReference type="EMBL" id="JAT72092.1"/>
    </source>
</evidence>
<feature type="region of interest" description="Disordered" evidence="1">
    <location>
        <begin position="139"/>
        <end position="239"/>
    </location>
</feature>
<reference evidence="2" key="1">
    <citation type="submission" date="2015-08" db="EMBL/GenBank/DDBJ databases">
        <authorList>
            <person name="Babu N.S."/>
            <person name="Beckwith C.J."/>
            <person name="Beseler K.G."/>
            <person name="Brison A."/>
            <person name="Carone J.V."/>
            <person name="Caskin T.P."/>
            <person name="Diamond M."/>
            <person name="Durham M.E."/>
            <person name="Foxe J.M."/>
            <person name="Go M."/>
            <person name="Henderson B.A."/>
            <person name="Jones I.B."/>
            <person name="McGettigan J.A."/>
            <person name="Micheletti S.J."/>
            <person name="Nasrallah M.E."/>
            <person name="Ortiz D."/>
            <person name="Piller C.R."/>
            <person name="Privatt S.R."/>
            <person name="Schneider S.L."/>
            <person name="Sharp S."/>
            <person name="Smith T.C."/>
            <person name="Stanton J.D."/>
            <person name="Ullery H.E."/>
            <person name="Wilson R.J."/>
            <person name="Serrano M.G."/>
            <person name="Buck G."/>
            <person name="Lee V."/>
            <person name="Wang Y."/>
            <person name="Carvalho R."/>
            <person name="Voegtly L."/>
            <person name="Shi R."/>
            <person name="Duckworth R."/>
            <person name="Johnson A."/>
            <person name="Loviza R."/>
            <person name="Walstead R."/>
            <person name="Shah Z."/>
            <person name="Kiflezghi M."/>
            <person name="Wade K."/>
            <person name="Ball S.L."/>
            <person name="Bradley K.W."/>
            <person name="Asai D.J."/>
            <person name="Bowman C.A."/>
            <person name="Russell D.A."/>
            <person name="Pope W.H."/>
            <person name="Jacobs-Sera D."/>
            <person name="Hendrix R.W."/>
            <person name="Hatfull G.F."/>
        </authorList>
    </citation>
    <scope>NUCLEOTIDE SEQUENCE</scope>
</reference>
<feature type="non-terminal residue" evidence="2">
    <location>
        <position position="1"/>
    </location>
</feature>
<dbReference type="PANTHER" id="PTHR34348:SF1">
    <property type="entry name" value="SURFEIT LOCUS PROTEIN 2"/>
    <property type="match status" value="1"/>
</dbReference>
<dbReference type="Pfam" id="PF05477">
    <property type="entry name" value="SURF2"/>
    <property type="match status" value="1"/>
</dbReference>
<dbReference type="InterPro" id="IPR008833">
    <property type="entry name" value="Surf2"/>
</dbReference>